<keyword evidence="3" id="KW-0326">Glycosidase</keyword>
<dbReference type="InterPro" id="IPR006101">
    <property type="entry name" value="Glyco_hydro_2"/>
</dbReference>
<name>A0AAE3IHI0_9FIRM</name>
<feature type="domain" description="Glycoside hydrolase family 2" evidence="8">
    <location>
        <begin position="673"/>
        <end position="772"/>
    </location>
</feature>
<dbReference type="InterPro" id="IPR006104">
    <property type="entry name" value="Glyco_hydro_2_N"/>
</dbReference>
<dbReference type="PANTHER" id="PTHR42732:SF1">
    <property type="entry name" value="BETA-MANNOSIDASE"/>
    <property type="match status" value="1"/>
</dbReference>
<dbReference type="InterPro" id="IPR032311">
    <property type="entry name" value="DUF4982"/>
</dbReference>
<feature type="domain" description="DUF4982" evidence="7">
    <location>
        <begin position="600"/>
        <end position="660"/>
    </location>
</feature>
<dbReference type="Gene3D" id="2.60.40.10">
    <property type="entry name" value="Immunoglobulins"/>
    <property type="match status" value="3"/>
</dbReference>
<dbReference type="Proteomes" id="UP001208131">
    <property type="component" value="Unassembled WGS sequence"/>
</dbReference>
<evidence type="ECO:0000313" key="9">
    <source>
        <dbReference type="EMBL" id="MCU6706054.1"/>
    </source>
</evidence>
<feature type="domain" description="Glycosyl hydrolases family 2 sugar binding" evidence="6">
    <location>
        <begin position="49"/>
        <end position="147"/>
    </location>
</feature>
<dbReference type="PANTHER" id="PTHR42732">
    <property type="entry name" value="BETA-GALACTOSIDASE"/>
    <property type="match status" value="1"/>
</dbReference>
<evidence type="ECO:0000259" key="8">
    <source>
        <dbReference type="Pfam" id="PF18565"/>
    </source>
</evidence>
<dbReference type="Pfam" id="PF02836">
    <property type="entry name" value="Glyco_hydro_2_C"/>
    <property type="match status" value="1"/>
</dbReference>
<dbReference type="Gene3D" id="2.60.120.260">
    <property type="entry name" value="Galactose-binding domain-like"/>
    <property type="match status" value="3"/>
</dbReference>
<dbReference type="EMBL" id="JAOQJZ010000008">
    <property type="protein sequence ID" value="MCU6706054.1"/>
    <property type="molecule type" value="Genomic_DNA"/>
</dbReference>
<evidence type="ECO:0000256" key="2">
    <source>
        <dbReference type="ARBA" id="ARBA00022801"/>
    </source>
</evidence>
<feature type="domain" description="Glycoside hydrolase family 2 immunoglobulin-like beta-sandwich" evidence="4">
    <location>
        <begin position="156"/>
        <end position="272"/>
    </location>
</feature>
<dbReference type="AlphaFoldDB" id="A0AAE3IHI0"/>
<dbReference type="Pfam" id="PF00703">
    <property type="entry name" value="Glyco_hydro_2"/>
    <property type="match status" value="1"/>
</dbReference>
<evidence type="ECO:0000259" key="6">
    <source>
        <dbReference type="Pfam" id="PF02837"/>
    </source>
</evidence>
<dbReference type="Gene3D" id="3.20.20.80">
    <property type="entry name" value="Glycosidases"/>
    <property type="match status" value="1"/>
</dbReference>
<accession>A0AAE3IHI0</accession>
<dbReference type="SUPFAM" id="SSF49303">
    <property type="entry name" value="beta-Galactosidase/glucuronidase domain"/>
    <property type="match status" value="1"/>
</dbReference>
<keyword evidence="2" id="KW-0378">Hydrolase</keyword>
<dbReference type="InterPro" id="IPR008979">
    <property type="entry name" value="Galactose-bd-like_sf"/>
</dbReference>
<evidence type="ECO:0000256" key="3">
    <source>
        <dbReference type="ARBA" id="ARBA00023295"/>
    </source>
</evidence>
<dbReference type="SUPFAM" id="SSF51445">
    <property type="entry name" value="(Trans)glycosidases"/>
    <property type="match status" value="1"/>
</dbReference>
<dbReference type="InterPro" id="IPR040605">
    <property type="entry name" value="Glyco_hydro2_dom5"/>
</dbReference>
<dbReference type="InterPro" id="IPR036156">
    <property type="entry name" value="Beta-gal/glucu_dom_sf"/>
</dbReference>
<reference evidence="9 10" key="1">
    <citation type="journal article" date="2021" name="ISME Commun">
        <title>Automated analysis of genomic sequences facilitates high-throughput and comprehensive description of bacteria.</title>
        <authorList>
            <person name="Hitch T.C.A."/>
        </authorList>
    </citation>
    <scope>NUCLEOTIDE SEQUENCE [LARGE SCALE GENOMIC DNA]</scope>
    <source>
        <strain evidence="9 10">Sanger_31</strain>
    </source>
</reference>
<dbReference type="InterPro" id="IPR017853">
    <property type="entry name" value="GH"/>
</dbReference>
<evidence type="ECO:0000259" key="4">
    <source>
        <dbReference type="Pfam" id="PF00703"/>
    </source>
</evidence>
<comment type="caution">
    <text evidence="9">The sequence shown here is derived from an EMBL/GenBank/DDBJ whole genome shotgun (WGS) entry which is preliminary data.</text>
</comment>
<dbReference type="InterPro" id="IPR013783">
    <property type="entry name" value="Ig-like_fold"/>
</dbReference>
<dbReference type="Pfam" id="PF02837">
    <property type="entry name" value="Glyco_hydro_2_N"/>
    <property type="match status" value="1"/>
</dbReference>
<organism evidence="9 10">
    <name type="scientific">Hominimerdicola aceti</name>
    <dbReference type="NCBI Taxonomy" id="2981726"/>
    <lineage>
        <taxon>Bacteria</taxon>
        <taxon>Bacillati</taxon>
        <taxon>Bacillota</taxon>
        <taxon>Clostridia</taxon>
        <taxon>Eubacteriales</taxon>
        <taxon>Oscillospiraceae</taxon>
        <taxon>Hominimerdicola</taxon>
    </lineage>
</organism>
<dbReference type="InterPro" id="IPR051913">
    <property type="entry name" value="GH2_Domain-Containing"/>
</dbReference>
<keyword evidence="10" id="KW-1185">Reference proteome</keyword>
<proteinExistence type="inferred from homology"/>
<dbReference type="InterPro" id="IPR006103">
    <property type="entry name" value="Glyco_hydro_2_cat"/>
</dbReference>
<evidence type="ECO:0000259" key="5">
    <source>
        <dbReference type="Pfam" id="PF02836"/>
    </source>
</evidence>
<evidence type="ECO:0000256" key="1">
    <source>
        <dbReference type="ARBA" id="ARBA00007401"/>
    </source>
</evidence>
<protein>
    <submittedName>
        <fullName evidence="9">DUF4982 domain-containing protein</fullName>
    </submittedName>
</protein>
<dbReference type="Pfam" id="PF18565">
    <property type="entry name" value="Glyco_hydro2_C5"/>
    <property type="match status" value="1"/>
</dbReference>
<dbReference type="Pfam" id="PF16355">
    <property type="entry name" value="DUF4982"/>
    <property type="match status" value="1"/>
</dbReference>
<dbReference type="InterPro" id="IPR006102">
    <property type="entry name" value="Ig-like_GH2"/>
</dbReference>
<evidence type="ECO:0000259" key="7">
    <source>
        <dbReference type="Pfam" id="PF16355"/>
    </source>
</evidence>
<dbReference type="GO" id="GO:0004553">
    <property type="term" value="F:hydrolase activity, hydrolyzing O-glycosyl compounds"/>
    <property type="evidence" value="ECO:0007669"/>
    <property type="project" value="InterPro"/>
</dbReference>
<comment type="similarity">
    <text evidence="1">Belongs to the glycosyl hydrolase 2 family.</text>
</comment>
<evidence type="ECO:0000313" key="10">
    <source>
        <dbReference type="Proteomes" id="UP001208131"/>
    </source>
</evidence>
<dbReference type="PRINTS" id="PR00132">
    <property type="entry name" value="GLHYDRLASE2"/>
</dbReference>
<dbReference type="RefSeq" id="WP_267301233.1">
    <property type="nucleotide sequence ID" value="NZ_JAOQJZ010000008.1"/>
</dbReference>
<sequence>MDICETYSDRKLFCNDWEFYKAAFGSDYSEDFPFKPVDVPHDWLIYDTNELYETSTGWYKKNFSYQKKEGIRTFIRFDGVYMDSKVYVNGALAGEWKYGYSAFMFDITDLVKDGENIITVRVDHHSPNSRWYSGAGIFRKVWLCESPEIRFGNDGIYITTSKQEDGWQVTVQAEMLRPEGTPLGGIRIRNTIFDKDGKEVASYESDACGADISCIPEAVRVKGVSYSLTAQTMTVKDPELWDITSPVLYTMVSEILVDGGCVQRVSQKFGFRTIKFKCDSGFYLNGRHVKLHGSCEHHDNGCLGAVSNPAAIRRRFKKLRKMGINAIRTSHNMPAEEFMDIADETGMLILSEGFDMWERSKTDYDYARFFDEWVEKDVASWVRRDRNRPSIIGWSVGNEIFDTHAYERGQEVTAWLKRLVRLHDPEGNGYVTFGSNYMQWENGQKCADILKLAGYNYGERLYEEHHAAHPDWMIYGSETASVVQSRGIYHFPLSETLLTDDDEQCSSLGNSCTGWGAKNTEACIIPDRDAEYCAGQFIWTGFDYIGEPTPYSTKNSYFGQFDTAGFAKDSAYVFRAEWTDYKDDPFVHIFPYWDFSDGLPCDVRVCSNAPRVELFKDGVSMGAYDIDHKHGKELTANYVIPYEKGELKAVAYDENGKIIAEDIQRSFGDAVRIEAVPDKTEILADGSDLVYIEISAFDKDGTFCANANNRVNVSVEGAARLMGLDNGDSTDYDQYKGTSRRLFSGKMLAVIGVADKTGEIKVTLTSKGLPDCVVTLDAVKAEYDSGTSSLENVGFAPTECGRTDEIPVRKIELYTDTFTLDKDNPEITVKYKALPVNSDYAEDIEFRVTNEKGITSNLAECEVTADSIKVKAKGDGSFWLRAMCKNGTERYHIISMLKFTAEGLGNALTDPYQFVIGGLFTRASDNVSSGMKKGVGFATGKVTSWAAYDNLDFGSAGSDTVTVQIWANTLDPVKISFYDGIPDESGKLLGTFCYHKEPEWMIFKPETFKLSRKLKGIETLCILTEDGFQVGGFNFEKESREFAVNNAADADNIYGDKFTKGEKCVTQIGNNVMLDFGEFDFSEKQPSRLVISGKSPLELNSIHLILNGSEGENRILCEFRTDDSENYAQKSFDISGVSGKQKVSFAFLPGSNFDFEYFRFE</sequence>
<dbReference type="GO" id="GO:0005975">
    <property type="term" value="P:carbohydrate metabolic process"/>
    <property type="evidence" value="ECO:0007669"/>
    <property type="project" value="InterPro"/>
</dbReference>
<feature type="domain" description="Glycoside hydrolase family 2 catalytic" evidence="5">
    <location>
        <begin position="279"/>
        <end position="424"/>
    </location>
</feature>
<dbReference type="SUPFAM" id="SSF49785">
    <property type="entry name" value="Galactose-binding domain-like"/>
    <property type="match status" value="1"/>
</dbReference>
<gene>
    <name evidence="9" type="ORF">OCV57_08965</name>
</gene>